<dbReference type="CDD" id="cd08659">
    <property type="entry name" value="M20_ArgE_DapE-like"/>
    <property type="match status" value="1"/>
</dbReference>
<feature type="domain" description="Peptidase M20 dimerisation" evidence="6">
    <location>
        <begin position="194"/>
        <end position="294"/>
    </location>
</feature>
<dbReference type="InterPro" id="IPR050072">
    <property type="entry name" value="Peptidase_M20A"/>
</dbReference>
<dbReference type="OrthoDB" id="7055905at2"/>
<dbReference type="Pfam" id="PF07687">
    <property type="entry name" value="M20_dimer"/>
    <property type="match status" value="1"/>
</dbReference>
<accession>A0A1H1P941</accession>
<gene>
    <name evidence="7" type="ORF">SAMN04489719_1481</name>
</gene>
<protein>
    <submittedName>
        <fullName evidence="7">Acetylornithine deacetylase</fullName>
    </submittedName>
</protein>
<evidence type="ECO:0000256" key="3">
    <source>
        <dbReference type="ARBA" id="ARBA00022723"/>
    </source>
</evidence>
<evidence type="ECO:0000256" key="4">
    <source>
        <dbReference type="ARBA" id="ARBA00022801"/>
    </source>
</evidence>
<dbReference type="PANTHER" id="PTHR43808:SF8">
    <property type="entry name" value="PEPTIDASE M20 DIMERISATION DOMAIN-CONTAINING PROTEIN"/>
    <property type="match status" value="1"/>
</dbReference>
<reference evidence="8" key="1">
    <citation type="submission" date="2016-10" db="EMBL/GenBank/DDBJ databases">
        <authorList>
            <person name="Varghese N."/>
            <person name="Submissions S."/>
        </authorList>
    </citation>
    <scope>NUCLEOTIDE SEQUENCE [LARGE SCALE GENOMIC DNA]</scope>
    <source>
        <strain evidence="8">DSM 22965</strain>
    </source>
</reference>
<proteinExistence type="inferred from homology"/>
<keyword evidence="8" id="KW-1185">Reference proteome</keyword>
<keyword evidence="5" id="KW-0862">Zinc</keyword>
<evidence type="ECO:0000313" key="8">
    <source>
        <dbReference type="Proteomes" id="UP000199649"/>
    </source>
</evidence>
<dbReference type="PROSITE" id="PS00758">
    <property type="entry name" value="ARGE_DAPE_CPG2_1"/>
    <property type="match status" value="1"/>
</dbReference>
<dbReference type="STRING" id="684552.SAMN04489719_1481"/>
<dbReference type="SUPFAM" id="SSF55031">
    <property type="entry name" value="Bacterial exopeptidase dimerisation domain"/>
    <property type="match status" value="1"/>
</dbReference>
<name>A0A1H1P941_9MICO</name>
<evidence type="ECO:0000256" key="1">
    <source>
        <dbReference type="ARBA" id="ARBA00001947"/>
    </source>
</evidence>
<dbReference type="Gene3D" id="3.40.630.10">
    <property type="entry name" value="Zn peptidases"/>
    <property type="match status" value="1"/>
</dbReference>
<evidence type="ECO:0000256" key="5">
    <source>
        <dbReference type="ARBA" id="ARBA00022833"/>
    </source>
</evidence>
<dbReference type="InterPro" id="IPR001261">
    <property type="entry name" value="ArgE/DapE_CS"/>
</dbReference>
<dbReference type="EMBL" id="LT629734">
    <property type="protein sequence ID" value="SDS07590.1"/>
    <property type="molecule type" value="Genomic_DNA"/>
</dbReference>
<dbReference type="Pfam" id="PF01546">
    <property type="entry name" value="Peptidase_M20"/>
    <property type="match status" value="1"/>
</dbReference>
<dbReference type="Proteomes" id="UP000199649">
    <property type="component" value="Chromosome I"/>
</dbReference>
<organism evidence="7 8">
    <name type="scientific">Agrococcus carbonis</name>
    <dbReference type="NCBI Taxonomy" id="684552"/>
    <lineage>
        <taxon>Bacteria</taxon>
        <taxon>Bacillati</taxon>
        <taxon>Actinomycetota</taxon>
        <taxon>Actinomycetes</taxon>
        <taxon>Micrococcales</taxon>
        <taxon>Microbacteriaceae</taxon>
        <taxon>Agrococcus</taxon>
    </lineage>
</organism>
<comment type="cofactor">
    <cofactor evidence="1">
        <name>Zn(2+)</name>
        <dbReference type="ChEBI" id="CHEBI:29105"/>
    </cofactor>
</comment>
<dbReference type="RefSeq" id="WP_092666417.1">
    <property type="nucleotide sequence ID" value="NZ_LT629734.1"/>
</dbReference>
<evidence type="ECO:0000313" key="7">
    <source>
        <dbReference type="EMBL" id="SDS07590.1"/>
    </source>
</evidence>
<evidence type="ECO:0000259" key="6">
    <source>
        <dbReference type="Pfam" id="PF07687"/>
    </source>
</evidence>
<evidence type="ECO:0000256" key="2">
    <source>
        <dbReference type="ARBA" id="ARBA00006247"/>
    </source>
</evidence>
<dbReference type="InterPro" id="IPR011650">
    <property type="entry name" value="Peptidase_M20_dimer"/>
</dbReference>
<dbReference type="InterPro" id="IPR036264">
    <property type="entry name" value="Bact_exopeptidase_dim_dom"/>
</dbReference>
<keyword evidence="4" id="KW-0378">Hydrolase</keyword>
<dbReference type="PANTHER" id="PTHR43808">
    <property type="entry name" value="ACETYLORNITHINE DEACETYLASE"/>
    <property type="match status" value="1"/>
</dbReference>
<dbReference type="AlphaFoldDB" id="A0A1H1P941"/>
<dbReference type="SUPFAM" id="SSF53187">
    <property type="entry name" value="Zn-dependent exopeptidases"/>
    <property type="match status" value="1"/>
</dbReference>
<dbReference type="GO" id="GO:0046872">
    <property type="term" value="F:metal ion binding"/>
    <property type="evidence" value="ECO:0007669"/>
    <property type="project" value="UniProtKB-KW"/>
</dbReference>
<sequence>MTDAAARDACARRALDLVDEATIVADASSLILAASENPGGTELVAVRVLEAIASRLGARTRRTMAAPDRPNLSIRFGPEPTRERPGVLMLGHSDVVPAGSGWSADPFNPRVEGGWLTGRGAVDMKGGIAAALQAMGAVSAVCPELPLELLVTADEEDLATGIQAHLAADDEDPHRYLACIVAEPTDLAVVVACRGAANLEVEVAGRAAHAGRPEDGASAITTAAHVAAWIADDHRRMREGASGLLGSATWSVGRIEGGHGTSIVPDRCTLLVDRRLMPDETGADALAQLDAGIAHVLDDESRQAAPGAACCTARTRLLMEMPGFETDPTHPLVTSAVGALAAEGVAAPVEAWTAACEGGFVARHHGCPTIILGPGDITGQAHQPDERVLVSHLSTAARAYTRMLVGLQHEPAH</sequence>
<dbReference type="GO" id="GO:0016787">
    <property type="term" value="F:hydrolase activity"/>
    <property type="evidence" value="ECO:0007669"/>
    <property type="project" value="UniProtKB-KW"/>
</dbReference>
<comment type="similarity">
    <text evidence="2">Belongs to the peptidase M20A family.</text>
</comment>
<dbReference type="InterPro" id="IPR002933">
    <property type="entry name" value="Peptidase_M20"/>
</dbReference>
<keyword evidence="3" id="KW-0479">Metal-binding</keyword>
<dbReference type="Gene3D" id="3.30.70.360">
    <property type="match status" value="1"/>
</dbReference>